<dbReference type="EMBL" id="JBHSRF010000026">
    <property type="protein sequence ID" value="MFC6083307.1"/>
    <property type="molecule type" value="Genomic_DNA"/>
</dbReference>
<accession>A0ABW1NM98</accession>
<dbReference type="Proteomes" id="UP001596137">
    <property type="component" value="Unassembled WGS sequence"/>
</dbReference>
<gene>
    <name evidence="2" type="ORF">ACFP1K_19195</name>
</gene>
<evidence type="ECO:0000313" key="2">
    <source>
        <dbReference type="EMBL" id="MFC6083307.1"/>
    </source>
</evidence>
<protein>
    <submittedName>
        <fullName evidence="2">Uncharacterized protein</fullName>
    </submittedName>
</protein>
<evidence type="ECO:0000256" key="1">
    <source>
        <dbReference type="SAM" id="MobiDB-lite"/>
    </source>
</evidence>
<organism evidence="2 3">
    <name type="scientific">Sphaerisporangium aureirubrum</name>
    <dbReference type="NCBI Taxonomy" id="1544736"/>
    <lineage>
        <taxon>Bacteria</taxon>
        <taxon>Bacillati</taxon>
        <taxon>Actinomycetota</taxon>
        <taxon>Actinomycetes</taxon>
        <taxon>Streptosporangiales</taxon>
        <taxon>Streptosporangiaceae</taxon>
        <taxon>Sphaerisporangium</taxon>
    </lineage>
</organism>
<reference evidence="3" key="1">
    <citation type="journal article" date="2019" name="Int. J. Syst. Evol. Microbiol.">
        <title>The Global Catalogue of Microorganisms (GCM) 10K type strain sequencing project: providing services to taxonomists for standard genome sequencing and annotation.</title>
        <authorList>
            <consortium name="The Broad Institute Genomics Platform"/>
            <consortium name="The Broad Institute Genome Sequencing Center for Infectious Disease"/>
            <person name="Wu L."/>
            <person name="Ma J."/>
        </authorList>
    </citation>
    <scope>NUCLEOTIDE SEQUENCE [LARGE SCALE GENOMIC DNA]</scope>
    <source>
        <strain evidence="3">JCM 30346</strain>
    </source>
</reference>
<proteinExistence type="predicted"/>
<sequence>MARNVGHGQRHMQLRQRRIGWAASLVMPPASLGWCRSSSRRPSSEKHFSSVRAPASRSRSSTVSRVRIGT</sequence>
<keyword evidence="3" id="KW-1185">Reference proteome</keyword>
<evidence type="ECO:0000313" key="3">
    <source>
        <dbReference type="Proteomes" id="UP001596137"/>
    </source>
</evidence>
<feature type="region of interest" description="Disordered" evidence="1">
    <location>
        <begin position="36"/>
        <end position="70"/>
    </location>
</feature>
<dbReference type="RefSeq" id="WP_380755074.1">
    <property type="nucleotide sequence ID" value="NZ_JBHSRF010000026.1"/>
</dbReference>
<feature type="compositionally biased region" description="Low complexity" evidence="1">
    <location>
        <begin position="50"/>
        <end position="70"/>
    </location>
</feature>
<comment type="caution">
    <text evidence="2">The sequence shown here is derived from an EMBL/GenBank/DDBJ whole genome shotgun (WGS) entry which is preliminary data.</text>
</comment>
<name>A0ABW1NM98_9ACTN</name>